<evidence type="ECO:0008006" key="3">
    <source>
        <dbReference type="Google" id="ProtNLM"/>
    </source>
</evidence>
<dbReference type="EMBL" id="JAQIEY010000038">
    <property type="protein sequence ID" value="MDA3768546.1"/>
    <property type="molecule type" value="Genomic_DNA"/>
</dbReference>
<reference evidence="1" key="1">
    <citation type="submission" date="2023-01" db="EMBL/GenBank/DDBJ databases">
        <title>Sequencing of the bacterial strains from artisanal fermented milk Matsoni.</title>
        <authorList>
            <person name="Rozman V."/>
            <person name="Accetto T."/>
            <person name="Bogovic Matijasic B."/>
        </authorList>
    </citation>
    <scope>NUCLEOTIDE SEQUENCE</scope>
    <source>
        <strain evidence="1">Lbl333</strain>
    </source>
</reference>
<evidence type="ECO:0000313" key="2">
    <source>
        <dbReference type="Proteomes" id="UP001210502"/>
    </source>
</evidence>
<evidence type="ECO:0000313" key="1">
    <source>
        <dbReference type="EMBL" id="MDA3768546.1"/>
    </source>
</evidence>
<name>A0AAW5YWS5_9LACO</name>
<organism evidence="1 2">
    <name type="scientific">Lactobacillus delbrueckii</name>
    <dbReference type="NCBI Taxonomy" id="1584"/>
    <lineage>
        <taxon>Bacteria</taxon>
        <taxon>Bacillati</taxon>
        <taxon>Bacillota</taxon>
        <taxon>Bacilli</taxon>
        <taxon>Lactobacillales</taxon>
        <taxon>Lactobacillaceae</taxon>
        <taxon>Lactobacillus</taxon>
    </lineage>
</organism>
<comment type="caution">
    <text evidence="1">The sequence shown here is derived from an EMBL/GenBank/DDBJ whole genome shotgun (WGS) entry which is preliminary data.</text>
</comment>
<dbReference type="RefSeq" id="WP_271024883.1">
    <property type="nucleotide sequence ID" value="NZ_JAQIEY010000038.1"/>
</dbReference>
<dbReference type="AlphaFoldDB" id="A0AAW5YWS5"/>
<gene>
    <name evidence="1" type="ORF">PF586_08895</name>
</gene>
<sequence>MNMGNKKIVYKATAQADDLEKTLGVFDSMQKAIEACESYEEAGLKFYVDRINFAISNIFDREELVAVKLPSRQWQYDQKVK</sequence>
<protein>
    <recommendedName>
        <fullName evidence="3">Phage protein</fullName>
    </recommendedName>
</protein>
<accession>A0AAW5YWS5</accession>
<proteinExistence type="predicted"/>
<dbReference type="Proteomes" id="UP001210502">
    <property type="component" value="Unassembled WGS sequence"/>
</dbReference>